<feature type="region of interest" description="Disordered" evidence="2">
    <location>
        <begin position="382"/>
        <end position="443"/>
    </location>
</feature>
<feature type="domain" description="G5" evidence="3">
    <location>
        <begin position="306"/>
        <end position="382"/>
    </location>
</feature>
<dbReference type="RefSeq" id="WP_406579959.1">
    <property type="nucleotide sequence ID" value="NZ_JBJHQH010000004.1"/>
</dbReference>
<dbReference type="Pfam" id="PF04294">
    <property type="entry name" value="VanW"/>
    <property type="match status" value="1"/>
</dbReference>
<dbReference type="Proteomes" id="UP001623041">
    <property type="component" value="Unassembled WGS sequence"/>
</dbReference>
<dbReference type="InterPro" id="IPR007391">
    <property type="entry name" value="Vancomycin_resist_VanW"/>
</dbReference>
<organism evidence="4 5">
    <name type="scientific">Bacillus salipaludis</name>
    <dbReference type="NCBI Taxonomy" id="2547811"/>
    <lineage>
        <taxon>Bacteria</taxon>
        <taxon>Bacillati</taxon>
        <taxon>Bacillota</taxon>
        <taxon>Bacilli</taxon>
        <taxon>Bacillales</taxon>
        <taxon>Bacillaceae</taxon>
        <taxon>Bacillus</taxon>
    </lineage>
</organism>
<dbReference type="SMART" id="SM01208">
    <property type="entry name" value="G5"/>
    <property type="match status" value="1"/>
</dbReference>
<evidence type="ECO:0000313" key="4">
    <source>
        <dbReference type="EMBL" id="MFK9091289.1"/>
    </source>
</evidence>
<proteinExistence type="predicted"/>
<dbReference type="PANTHER" id="PTHR35788">
    <property type="entry name" value="EXPORTED PROTEIN-RELATED"/>
    <property type="match status" value="1"/>
</dbReference>
<sequence>MGKNQQMIKLFVVLFISTAFIFSFSHYGAKAFEKMTNLNGKYSDGTTIGALDVSGMSVEDTKSLLEEKYLDWLKDTTMELQYGEKTAPFELNQFHLDSQQTVSSIKDGENNPAFITVDKLQFGEQVKILFPQINSSDLDLDKLLKSLNETASHFKGGTYTFNFYNDYFLAEHTKDAVLNVAVVEMKNVPVDLRTLIEKKPTIQFPEESTFSLLEFAREQKIANADALNIIATGIYQAILPSNFAIAERNIGSTLPGYAKLGYEAKVNQSKMADLVISNPNKAKYLLELKLENNQLKVTLKGEQFIYEYKISSKDEQQLKPKTIIQYSPLLLPGKTKIQTKGLDGQMLRIYREVYQGSQLLKTELISEDYYPPVFQVEVHGLEKSQQDTNQTTGTEGTQPGTTNNNQKTTNSDSNITQTPSPTGTGQQNSNDSDLWGKPNEQPK</sequence>
<evidence type="ECO:0000256" key="1">
    <source>
        <dbReference type="ARBA" id="ARBA00022729"/>
    </source>
</evidence>
<protein>
    <submittedName>
        <fullName evidence="4">VanW family protein</fullName>
    </submittedName>
</protein>
<evidence type="ECO:0000259" key="3">
    <source>
        <dbReference type="SMART" id="SM01208"/>
    </source>
</evidence>
<keyword evidence="5" id="KW-1185">Reference proteome</keyword>
<dbReference type="Pfam" id="PF07501">
    <property type="entry name" value="G5"/>
    <property type="match status" value="1"/>
</dbReference>
<gene>
    <name evidence="4" type="ORF">ACJEBI_07325</name>
</gene>
<comment type="caution">
    <text evidence="4">The sequence shown here is derived from an EMBL/GenBank/DDBJ whole genome shotgun (WGS) entry which is preliminary data.</text>
</comment>
<reference evidence="4 5" key="1">
    <citation type="submission" date="2024-11" db="EMBL/GenBank/DDBJ databases">
        <authorList>
            <person name="Lucas J.A."/>
        </authorList>
    </citation>
    <scope>NUCLEOTIDE SEQUENCE [LARGE SCALE GENOMIC DNA]</scope>
    <source>
        <strain evidence="4 5">Z 5.4</strain>
    </source>
</reference>
<name>A0ABW8RFS1_9BACI</name>
<accession>A0ABW8RFS1</accession>
<keyword evidence="1" id="KW-0732">Signal</keyword>
<dbReference type="InterPro" id="IPR011098">
    <property type="entry name" value="G5_dom"/>
</dbReference>
<evidence type="ECO:0000313" key="5">
    <source>
        <dbReference type="Proteomes" id="UP001623041"/>
    </source>
</evidence>
<dbReference type="PANTHER" id="PTHR35788:SF1">
    <property type="entry name" value="EXPORTED PROTEIN"/>
    <property type="match status" value="1"/>
</dbReference>
<dbReference type="InterPro" id="IPR052913">
    <property type="entry name" value="Glycopeptide_resist_protein"/>
</dbReference>
<evidence type="ECO:0000256" key="2">
    <source>
        <dbReference type="SAM" id="MobiDB-lite"/>
    </source>
</evidence>
<dbReference type="EMBL" id="JBJHQH010000004">
    <property type="protein sequence ID" value="MFK9091289.1"/>
    <property type="molecule type" value="Genomic_DNA"/>
</dbReference>
<dbReference type="Gene3D" id="2.20.230.10">
    <property type="entry name" value="Resuscitation-promoting factor rpfb"/>
    <property type="match status" value="1"/>
</dbReference>
<feature type="compositionally biased region" description="Low complexity" evidence="2">
    <location>
        <begin position="386"/>
        <end position="427"/>
    </location>
</feature>